<comment type="caution">
    <text evidence="2">The sequence shown here is derived from an EMBL/GenBank/DDBJ whole genome shotgun (WGS) entry which is preliminary data.</text>
</comment>
<dbReference type="RefSeq" id="WP_250583296.1">
    <property type="nucleotide sequence ID" value="NZ_JAKRVX010000002.1"/>
</dbReference>
<keyword evidence="3" id="KW-1185">Reference proteome</keyword>
<proteinExistence type="predicted"/>
<reference evidence="2" key="2">
    <citation type="submission" date="2022-02" db="EMBL/GenBank/DDBJ databases">
        <authorList>
            <person name="Elcheninov A.G."/>
            <person name="Sorokin D.Y."/>
            <person name="Kublanov I.V."/>
        </authorList>
    </citation>
    <scope>NUCLEOTIDE SEQUENCE</scope>
    <source>
        <strain evidence="2">AArc-St2</strain>
    </source>
</reference>
<dbReference type="AlphaFoldDB" id="A0AAE3FVF2"/>
<organism evidence="2 3">
    <name type="scientific">Natronocalculus amylovorans</name>
    <dbReference type="NCBI Taxonomy" id="2917812"/>
    <lineage>
        <taxon>Archaea</taxon>
        <taxon>Methanobacteriati</taxon>
        <taxon>Methanobacteriota</taxon>
        <taxon>Stenosarchaea group</taxon>
        <taxon>Halobacteria</taxon>
        <taxon>Halobacteriales</taxon>
        <taxon>Haloferacaceae</taxon>
        <taxon>Natronocalculus</taxon>
    </lineage>
</organism>
<accession>A0AAE3FVF2</accession>
<evidence type="ECO:0000313" key="3">
    <source>
        <dbReference type="Proteomes" id="UP001203207"/>
    </source>
</evidence>
<reference evidence="2" key="1">
    <citation type="journal article" date="2022" name="Syst. Appl. Microbiol.">
        <title>Natronocalculus amylovorans gen. nov., sp. nov., and Natranaeroarchaeum aerophilus sp. nov., dominant culturable amylolytic natronoarchaea from hypersaline soda lakes in southwestern Siberia.</title>
        <authorList>
            <person name="Sorokin D.Y."/>
            <person name="Elcheninov A.G."/>
            <person name="Khizhniak T.V."/>
            <person name="Koenen M."/>
            <person name="Bale N.J."/>
            <person name="Damste J.S.S."/>
            <person name="Kublanov I.V."/>
        </authorList>
    </citation>
    <scope>NUCLEOTIDE SEQUENCE</scope>
    <source>
        <strain evidence="2">AArc-St2</strain>
    </source>
</reference>
<dbReference type="Pfam" id="PF25950">
    <property type="entry name" value="DUF7988"/>
    <property type="match status" value="1"/>
</dbReference>
<feature type="domain" description="DUF7988" evidence="1">
    <location>
        <begin position="7"/>
        <end position="142"/>
    </location>
</feature>
<name>A0AAE3FVF2_9EURY</name>
<gene>
    <name evidence="2" type="ORF">AArcSt2_04945</name>
</gene>
<dbReference type="Proteomes" id="UP001203207">
    <property type="component" value="Unassembled WGS sequence"/>
</dbReference>
<evidence type="ECO:0000259" key="1">
    <source>
        <dbReference type="Pfam" id="PF25950"/>
    </source>
</evidence>
<dbReference type="EMBL" id="JAKRVX010000002">
    <property type="protein sequence ID" value="MCL9816287.1"/>
    <property type="molecule type" value="Genomic_DNA"/>
</dbReference>
<dbReference type="InterPro" id="IPR058294">
    <property type="entry name" value="DUF7988"/>
</dbReference>
<sequence length="147" mass="16056">MSSIEARVKRRCETEHAETIERIGHCADATASMWPESVDGDRYTTDRNSVSSQLTTVFDRAGVRTALVSVLTDLCTHIGEPLPAQPVSAPPYVVISTTGPMVRATLPSGRLVVQFMIFEIDRSTADQLRIVRKVNSGCSVSVTHILN</sequence>
<protein>
    <recommendedName>
        <fullName evidence="1">DUF7988 domain-containing protein</fullName>
    </recommendedName>
</protein>
<evidence type="ECO:0000313" key="2">
    <source>
        <dbReference type="EMBL" id="MCL9816287.1"/>
    </source>
</evidence>